<comment type="caution">
    <text evidence="1">The sequence shown here is derived from an EMBL/GenBank/DDBJ whole genome shotgun (WGS) entry which is preliminary data.</text>
</comment>
<dbReference type="InterPro" id="IPR023299">
    <property type="entry name" value="ATPase_P-typ_cyto_dom_N"/>
</dbReference>
<dbReference type="Proteomes" id="UP001177023">
    <property type="component" value="Unassembled WGS sequence"/>
</dbReference>
<name>A0AA36G2S4_9BILA</name>
<dbReference type="SUPFAM" id="SSF81660">
    <property type="entry name" value="Metal cation-transporting ATPase, ATP-binding domain N"/>
    <property type="match status" value="1"/>
</dbReference>
<dbReference type="AlphaFoldDB" id="A0AA36G2S4"/>
<gene>
    <name evidence="1" type="ORF">MSPICULIGERA_LOCUS14390</name>
</gene>
<proteinExistence type="predicted"/>
<keyword evidence="2" id="KW-1185">Reference proteome</keyword>
<dbReference type="EMBL" id="CATQJA010002642">
    <property type="protein sequence ID" value="CAJ0576091.1"/>
    <property type="molecule type" value="Genomic_DNA"/>
</dbReference>
<evidence type="ECO:0000313" key="1">
    <source>
        <dbReference type="EMBL" id="CAJ0576091.1"/>
    </source>
</evidence>
<feature type="non-terminal residue" evidence="1">
    <location>
        <position position="75"/>
    </location>
</feature>
<organism evidence="1 2">
    <name type="scientific">Mesorhabditis spiculigera</name>
    <dbReference type="NCBI Taxonomy" id="96644"/>
    <lineage>
        <taxon>Eukaryota</taxon>
        <taxon>Metazoa</taxon>
        <taxon>Ecdysozoa</taxon>
        <taxon>Nematoda</taxon>
        <taxon>Chromadorea</taxon>
        <taxon>Rhabditida</taxon>
        <taxon>Rhabditina</taxon>
        <taxon>Rhabditomorpha</taxon>
        <taxon>Rhabditoidea</taxon>
        <taxon>Rhabditidae</taxon>
        <taxon>Mesorhabditinae</taxon>
        <taxon>Mesorhabditis</taxon>
    </lineage>
</organism>
<protein>
    <submittedName>
        <fullName evidence="1">Uncharacterized protein</fullName>
    </submittedName>
</protein>
<evidence type="ECO:0000313" key="2">
    <source>
        <dbReference type="Proteomes" id="UP001177023"/>
    </source>
</evidence>
<sequence length="75" mass="8567">MTNIAFMGTLVCSGRGSTGLEQCRLSYTRQGEIPFSHDNKWMSVQCVNQQGWHLDSEDNYRVNESSSPRLQQNLK</sequence>
<reference evidence="1" key="1">
    <citation type="submission" date="2023-06" db="EMBL/GenBank/DDBJ databases">
        <authorList>
            <person name="Delattre M."/>
        </authorList>
    </citation>
    <scope>NUCLEOTIDE SEQUENCE</scope>
    <source>
        <strain evidence="1">AF72</strain>
    </source>
</reference>
<accession>A0AA36G2S4</accession>
<dbReference type="GO" id="GO:0000166">
    <property type="term" value="F:nucleotide binding"/>
    <property type="evidence" value="ECO:0007669"/>
    <property type="project" value="InterPro"/>
</dbReference>